<evidence type="ECO:0000256" key="2">
    <source>
        <dbReference type="ARBA" id="ARBA00022676"/>
    </source>
</evidence>
<evidence type="ECO:0000256" key="1">
    <source>
        <dbReference type="ARBA" id="ARBA00004606"/>
    </source>
</evidence>
<keyword evidence="5" id="KW-0325">Glycoprotein</keyword>
<comment type="caution">
    <text evidence="6">The sequence shown here is derived from an EMBL/GenBank/DDBJ whole genome shotgun (WGS) entry which is preliminary data.</text>
</comment>
<dbReference type="GO" id="GO:0016757">
    <property type="term" value="F:glycosyltransferase activity"/>
    <property type="evidence" value="ECO:0007669"/>
    <property type="project" value="UniProtKB-KW"/>
</dbReference>
<evidence type="ECO:0000256" key="5">
    <source>
        <dbReference type="ARBA" id="ARBA00023180"/>
    </source>
</evidence>
<keyword evidence="2" id="KW-0328">Glycosyltransferase</keyword>
<dbReference type="GO" id="GO:0016020">
    <property type="term" value="C:membrane"/>
    <property type="evidence" value="ECO:0007669"/>
    <property type="project" value="UniProtKB-SubCell"/>
</dbReference>
<sequence>MRKQKLFFLFIIALIVVSIVFVYRTHTIRSVVSFSKFPQTESLLRDWEKANNPAPKIGFLFLSTYRLEFEELWRSWFQGNEERASVLIHCDKCTGVGATDWFKDHRTSLSVKTAWGHPNLTKAMILLLNEAFAGDSDGRIAKVVFLSDKCVPLQSFDDCYKLLLADPYCWLHRTVDQLPRLMQIPKASQWIALNRDAFILAKNFTLFEYYSNMVYVSKTAEWNLLTDEFYFANLLIQNQMWVPIQNRTMTWAKWTDGSSPVTFSSATDLDNVKEVLAQAKLNGVLFSRKFLRNSYYEALGLHNMSFYANESSISFIPTPYISKTGRIV</sequence>
<reference evidence="6" key="1">
    <citation type="journal article" date="2022" name="Proc. Natl. Acad. Sci. U.S.A.">
        <title>Life cycle and functional genomics of the unicellular red alga Galdieria for elucidating algal and plant evolution and industrial use.</title>
        <authorList>
            <person name="Hirooka S."/>
            <person name="Itabashi T."/>
            <person name="Ichinose T.M."/>
            <person name="Onuma R."/>
            <person name="Fujiwara T."/>
            <person name="Yamashita S."/>
            <person name="Jong L.W."/>
            <person name="Tomita R."/>
            <person name="Iwane A.H."/>
            <person name="Miyagishima S.Y."/>
        </authorList>
    </citation>
    <scope>NUCLEOTIDE SEQUENCE</scope>
    <source>
        <strain evidence="6">NBRC 102759</strain>
    </source>
</reference>
<dbReference type="InterPro" id="IPR044174">
    <property type="entry name" value="BC10-like"/>
</dbReference>
<dbReference type="AlphaFoldDB" id="A0A9C7PT12"/>
<accession>A0A9C7PT12</accession>
<dbReference type="PANTHER" id="PTHR31042">
    <property type="entry name" value="CORE-2/I-BRANCHING BETA-1,6-N-ACETYLGLUCOSAMINYLTRANSFERASE FAMILY PROTEIN-RELATED"/>
    <property type="match status" value="1"/>
</dbReference>
<dbReference type="EMBL" id="BQMJ01000008">
    <property type="protein sequence ID" value="GJQ09301.1"/>
    <property type="molecule type" value="Genomic_DNA"/>
</dbReference>
<dbReference type="OrthoDB" id="191334at2759"/>
<keyword evidence="3" id="KW-0808">Transferase</keyword>
<reference evidence="6" key="2">
    <citation type="submission" date="2022-01" db="EMBL/GenBank/DDBJ databases">
        <authorList>
            <person name="Hirooka S."/>
            <person name="Miyagishima S.Y."/>
        </authorList>
    </citation>
    <scope>NUCLEOTIDE SEQUENCE</scope>
    <source>
        <strain evidence="6">NBRC 102759</strain>
    </source>
</reference>
<proteinExistence type="predicted"/>
<name>A0A9C7PT12_9RHOD</name>
<dbReference type="PANTHER" id="PTHR31042:SF145">
    <property type="entry name" value="CORE-2_I-BRANCHING BETA-1,6-N-ACETYLGLUCOSAMINYLTRANSFERASE FAMILY PROTEIN"/>
    <property type="match status" value="1"/>
</dbReference>
<keyword evidence="4" id="KW-0472">Membrane</keyword>
<comment type="subcellular location">
    <subcellularLocation>
        <location evidence="1">Membrane</location>
        <topology evidence="1">Single-pass type II membrane protein</topology>
    </subcellularLocation>
</comment>
<dbReference type="Pfam" id="PF02485">
    <property type="entry name" value="Branch"/>
    <property type="match status" value="2"/>
</dbReference>
<dbReference type="Proteomes" id="UP001061958">
    <property type="component" value="Unassembled WGS sequence"/>
</dbReference>
<evidence type="ECO:0000256" key="4">
    <source>
        <dbReference type="ARBA" id="ARBA00023136"/>
    </source>
</evidence>
<evidence type="ECO:0000256" key="3">
    <source>
        <dbReference type="ARBA" id="ARBA00022679"/>
    </source>
</evidence>
<evidence type="ECO:0000313" key="6">
    <source>
        <dbReference type="EMBL" id="GJQ09301.1"/>
    </source>
</evidence>
<organism evidence="6 7">
    <name type="scientific">Galdieria partita</name>
    <dbReference type="NCBI Taxonomy" id="83374"/>
    <lineage>
        <taxon>Eukaryota</taxon>
        <taxon>Rhodophyta</taxon>
        <taxon>Bangiophyceae</taxon>
        <taxon>Galdieriales</taxon>
        <taxon>Galdieriaceae</taxon>
        <taxon>Galdieria</taxon>
    </lineage>
</organism>
<dbReference type="InterPro" id="IPR003406">
    <property type="entry name" value="Glyco_trans_14"/>
</dbReference>
<protein>
    <submittedName>
        <fullName evidence="6">Uncharacterized protein</fullName>
    </submittedName>
</protein>
<keyword evidence="7" id="KW-1185">Reference proteome</keyword>
<gene>
    <name evidence="6" type="ORF">GpartN1_g1092.t1</name>
</gene>
<evidence type="ECO:0000313" key="7">
    <source>
        <dbReference type="Proteomes" id="UP001061958"/>
    </source>
</evidence>